<gene>
    <name evidence="2" type="ORF">C8E87_6480</name>
</gene>
<proteinExistence type="predicted"/>
<dbReference type="AlphaFoldDB" id="A0A4R6J6H0"/>
<comment type="caution">
    <text evidence="2">The sequence shown here is derived from an EMBL/GenBank/DDBJ whole genome shotgun (WGS) entry which is preliminary data.</text>
</comment>
<dbReference type="EMBL" id="SNWR01000002">
    <property type="protein sequence ID" value="TDO31070.1"/>
    <property type="molecule type" value="Genomic_DNA"/>
</dbReference>
<feature type="region of interest" description="Disordered" evidence="1">
    <location>
        <begin position="48"/>
        <end position="75"/>
    </location>
</feature>
<feature type="compositionally biased region" description="Polar residues" evidence="1">
    <location>
        <begin position="463"/>
        <end position="473"/>
    </location>
</feature>
<dbReference type="RefSeq" id="WP_133877235.1">
    <property type="nucleotide sequence ID" value="NZ_BOMD01000119.1"/>
</dbReference>
<evidence type="ECO:0000313" key="2">
    <source>
        <dbReference type="EMBL" id="TDO31070.1"/>
    </source>
</evidence>
<accession>A0A4R6J6H0</accession>
<sequence length="522" mass="56051">MRYEVYRSRETPRTEDVHPATAAPPEERAAGATSADLSWLDLRDAFSSRRRTQASPSTDALSRPVQPSREGASATGWAALRRTVAQLSRQTTGQRLKHVNAAIKALRTNIEQDDGDGEPGESVRVVRAAQRVATAVADAERRGPATPAALEGLVARVGELAGLLELEPPAELPPMFLDVAAPGHGELVVRERRTHFGPGHVSTTDSDVVVQANDCHLDAVDHYHVRRVTLDCKSLYRDPLAVERFADVMADPSDRAVGALKDRLRHLAGPPREDGVQAYRREISPYVSVDSHRSKLVNQGDGAKLRVRAHYHVRETVIPLAEMLNERPELIGELAAAFRGGPHASDPAATMLTAVGDLETRDLLAGAPDLGHRNTSVTHSFRGASVDLASAVMVGYGNTISRRSEIDLATRLGGSLKKLDVALARAVSTHPLAPVTSPTEQNPAIPTPSNPGTRAPAPRSPQGLASSTPGTPRTTRDPWTSEDPPAPVPIATPPRPISPAAPAPPPTEPAEQDKEFWPYFTI</sequence>
<name>A0A4R6J6H0_9ACTN</name>
<organism evidence="2 3">
    <name type="scientific">Paractinoplanes brasiliensis</name>
    <dbReference type="NCBI Taxonomy" id="52695"/>
    <lineage>
        <taxon>Bacteria</taxon>
        <taxon>Bacillati</taxon>
        <taxon>Actinomycetota</taxon>
        <taxon>Actinomycetes</taxon>
        <taxon>Micromonosporales</taxon>
        <taxon>Micromonosporaceae</taxon>
        <taxon>Paractinoplanes</taxon>
    </lineage>
</organism>
<evidence type="ECO:0000313" key="3">
    <source>
        <dbReference type="Proteomes" id="UP000294901"/>
    </source>
</evidence>
<evidence type="ECO:0000256" key="1">
    <source>
        <dbReference type="SAM" id="MobiDB-lite"/>
    </source>
</evidence>
<dbReference type="OrthoDB" id="3294322at2"/>
<reference evidence="2 3" key="1">
    <citation type="submission" date="2019-03" db="EMBL/GenBank/DDBJ databases">
        <title>Sequencing the genomes of 1000 actinobacteria strains.</title>
        <authorList>
            <person name="Klenk H.-P."/>
        </authorList>
    </citation>
    <scope>NUCLEOTIDE SEQUENCE [LARGE SCALE GENOMIC DNA]</scope>
    <source>
        <strain evidence="2 3">DSM 43805</strain>
    </source>
</reference>
<feature type="region of interest" description="Disordered" evidence="1">
    <location>
        <begin position="432"/>
        <end position="522"/>
    </location>
</feature>
<protein>
    <submittedName>
        <fullName evidence="2">Uncharacterized protein</fullName>
    </submittedName>
</protein>
<feature type="compositionally biased region" description="Basic and acidic residues" evidence="1">
    <location>
        <begin position="1"/>
        <end position="18"/>
    </location>
</feature>
<feature type="compositionally biased region" description="Pro residues" evidence="1">
    <location>
        <begin position="484"/>
        <end position="508"/>
    </location>
</feature>
<dbReference type="Proteomes" id="UP000294901">
    <property type="component" value="Unassembled WGS sequence"/>
</dbReference>
<feature type="region of interest" description="Disordered" evidence="1">
    <location>
        <begin position="1"/>
        <end position="35"/>
    </location>
</feature>
<keyword evidence="3" id="KW-1185">Reference proteome</keyword>